<feature type="chain" id="PRO_5017948237" description="Calcineurin-like phosphoesterase domain-containing protein" evidence="1">
    <location>
        <begin position="19"/>
        <end position="312"/>
    </location>
</feature>
<dbReference type="Gene3D" id="3.60.21.10">
    <property type="match status" value="1"/>
</dbReference>
<feature type="signal peptide" evidence="1">
    <location>
        <begin position="1"/>
        <end position="18"/>
    </location>
</feature>
<dbReference type="EMBL" id="QZEI01000055">
    <property type="protein sequence ID" value="RLV58800.1"/>
    <property type="molecule type" value="Genomic_DNA"/>
</dbReference>
<evidence type="ECO:0000259" key="2">
    <source>
        <dbReference type="Pfam" id="PF00149"/>
    </source>
</evidence>
<dbReference type="InterPro" id="IPR004843">
    <property type="entry name" value="Calcineurin-like_PHP"/>
</dbReference>
<name>A0A3L8PTS1_9GAMM</name>
<dbReference type="InterPro" id="IPR029052">
    <property type="entry name" value="Metallo-depent_PP-like"/>
</dbReference>
<sequence>MYSKLLATTLLFSASALSSTIDFVVFGDTPYSKHEQTLLKQPDGKFAQLLTQVKHDFIVHIGDIKAGAQPCTNELLQTNFQLISQVSPKPFVYTPGDNEWTDCDRPSLKPSYDELERLEYVIEHFAQHEVNLPKFQRQTKQKENQVWEFDGVKFITLHVAGTNNGRDNILNSDVSKARRLTDRRDENNFEWLNQQLPQQQKAAVVFMQADIYQKPASRNACIAENNQSCDGFKAYREKLNQLATSLDYPLMLAHGDTGEFCFSQRKSGLWHFNAPGDYRIIDMALVSIDTKNASHFSIKPLLSSQPIDSCAE</sequence>
<dbReference type="SUPFAM" id="SSF56300">
    <property type="entry name" value="Metallo-dependent phosphatases"/>
    <property type="match status" value="1"/>
</dbReference>
<accession>A0A3L8PTS1</accession>
<organism evidence="3 4">
    <name type="scientific">Parashewanella curva</name>
    <dbReference type="NCBI Taxonomy" id="2338552"/>
    <lineage>
        <taxon>Bacteria</taxon>
        <taxon>Pseudomonadati</taxon>
        <taxon>Pseudomonadota</taxon>
        <taxon>Gammaproteobacteria</taxon>
        <taxon>Alteromonadales</taxon>
        <taxon>Shewanellaceae</taxon>
        <taxon>Parashewanella</taxon>
    </lineage>
</organism>
<dbReference type="Pfam" id="PF00149">
    <property type="entry name" value="Metallophos"/>
    <property type="match status" value="1"/>
</dbReference>
<dbReference type="GO" id="GO:0016787">
    <property type="term" value="F:hydrolase activity"/>
    <property type="evidence" value="ECO:0007669"/>
    <property type="project" value="InterPro"/>
</dbReference>
<keyword evidence="4" id="KW-1185">Reference proteome</keyword>
<gene>
    <name evidence="3" type="ORF">D5018_15480</name>
</gene>
<comment type="caution">
    <text evidence="3">The sequence shown here is derived from an EMBL/GenBank/DDBJ whole genome shotgun (WGS) entry which is preliminary data.</text>
</comment>
<dbReference type="RefSeq" id="WP_121839906.1">
    <property type="nucleotide sequence ID" value="NZ_ML014804.1"/>
</dbReference>
<proteinExistence type="predicted"/>
<dbReference type="OrthoDB" id="58809at2"/>
<feature type="domain" description="Calcineurin-like phosphoesterase" evidence="2">
    <location>
        <begin position="24"/>
        <end position="220"/>
    </location>
</feature>
<dbReference type="AlphaFoldDB" id="A0A3L8PTS1"/>
<reference evidence="3 4" key="1">
    <citation type="submission" date="2018-09" db="EMBL/GenBank/DDBJ databases">
        <title>Phylogeny of the Shewanellaceae, and recommendation for two new genera, Pseudoshewanella and Parashewanella.</title>
        <authorList>
            <person name="Wang G."/>
        </authorList>
    </citation>
    <scope>NUCLEOTIDE SEQUENCE [LARGE SCALE GENOMIC DNA]</scope>
    <source>
        <strain evidence="3 4">C51</strain>
    </source>
</reference>
<keyword evidence="1" id="KW-0732">Signal</keyword>
<protein>
    <recommendedName>
        <fullName evidence="2">Calcineurin-like phosphoesterase domain-containing protein</fullName>
    </recommendedName>
</protein>
<evidence type="ECO:0000313" key="3">
    <source>
        <dbReference type="EMBL" id="RLV58800.1"/>
    </source>
</evidence>
<evidence type="ECO:0000256" key="1">
    <source>
        <dbReference type="SAM" id="SignalP"/>
    </source>
</evidence>
<evidence type="ECO:0000313" key="4">
    <source>
        <dbReference type="Proteomes" id="UP000281474"/>
    </source>
</evidence>
<dbReference type="Proteomes" id="UP000281474">
    <property type="component" value="Unassembled WGS sequence"/>
</dbReference>